<dbReference type="NCBIfam" id="TIGR01549">
    <property type="entry name" value="HAD-SF-IA-v1"/>
    <property type="match status" value="1"/>
</dbReference>
<keyword evidence="2" id="KW-0378">Hydrolase</keyword>
<dbReference type="Pfam" id="PF00702">
    <property type="entry name" value="Hydrolase"/>
    <property type="match status" value="1"/>
</dbReference>
<dbReference type="PANTHER" id="PTHR43434:SF1">
    <property type="entry name" value="PHOSPHOGLYCOLATE PHOSPHATASE"/>
    <property type="match status" value="1"/>
</dbReference>
<sequence>MTPTDRGYLFDLDETLVTYDPKPAGIFHGVCADYGLAASDDLLATFGEAIRERSASFHPDPFLAAMRDVVATHDLSVDPERLTAHLLRAEIAAMSVPDGVRETLATLAERHPVGVVTGGHGPVQRRKLDHAGLSSSVDLLVSPVETRAFKPDPALLRLAAETLPADRYVVVGDSVEGDLEPALELGFDVVLVGDEDDRATVCVDSPTELRRLRESFD</sequence>
<dbReference type="Proteomes" id="UP001596099">
    <property type="component" value="Unassembled WGS sequence"/>
</dbReference>
<dbReference type="PRINTS" id="PR00413">
    <property type="entry name" value="HADHALOGNASE"/>
</dbReference>
<dbReference type="SFLD" id="SFLDG01129">
    <property type="entry name" value="C1.5:_HAD__Beta-PGM__Phosphata"/>
    <property type="match status" value="1"/>
</dbReference>
<keyword evidence="3" id="KW-1185">Reference proteome</keyword>
<dbReference type="AlphaFoldDB" id="A0ABD5RPF5"/>
<dbReference type="EC" id="3.1.3.-" evidence="2"/>
<dbReference type="InterPro" id="IPR006439">
    <property type="entry name" value="HAD-SF_hydro_IA"/>
</dbReference>
<dbReference type="SUPFAM" id="SSF56784">
    <property type="entry name" value="HAD-like"/>
    <property type="match status" value="1"/>
</dbReference>
<dbReference type="Gene3D" id="3.40.50.1000">
    <property type="entry name" value="HAD superfamily/HAD-like"/>
    <property type="match status" value="1"/>
</dbReference>
<proteinExistence type="inferred from homology"/>
<evidence type="ECO:0000313" key="2">
    <source>
        <dbReference type="EMBL" id="MFC5972532.1"/>
    </source>
</evidence>
<accession>A0ABD5RPF5</accession>
<dbReference type="EMBL" id="JBHSQH010000001">
    <property type="protein sequence ID" value="MFC5972532.1"/>
    <property type="molecule type" value="Genomic_DNA"/>
</dbReference>
<dbReference type="InterPro" id="IPR036412">
    <property type="entry name" value="HAD-like_sf"/>
</dbReference>
<dbReference type="GO" id="GO:0016787">
    <property type="term" value="F:hydrolase activity"/>
    <property type="evidence" value="ECO:0007669"/>
    <property type="project" value="UniProtKB-KW"/>
</dbReference>
<name>A0ABD5RPF5_9EURY</name>
<dbReference type="SFLD" id="SFLDS00003">
    <property type="entry name" value="Haloacid_Dehalogenase"/>
    <property type="match status" value="1"/>
</dbReference>
<comment type="caution">
    <text evidence="2">The sequence shown here is derived from an EMBL/GenBank/DDBJ whole genome shotgun (WGS) entry which is preliminary data.</text>
</comment>
<dbReference type="InterPro" id="IPR023214">
    <property type="entry name" value="HAD_sf"/>
</dbReference>
<evidence type="ECO:0000313" key="3">
    <source>
        <dbReference type="Proteomes" id="UP001596099"/>
    </source>
</evidence>
<comment type="similarity">
    <text evidence="1">Belongs to the HAD-like hydrolase superfamily.</text>
</comment>
<dbReference type="InterPro" id="IPR050155">
    <property type="entry name" value="HAD-like_hydrolase_sf"/>
</dbReference>
<evidence type="ECO:0000256" key="1">
    <source>
        <dbReference type="ARBA" id="ARBA00007958"/>
    </source>
</evidence>
<protein>
    <submittedName>
        <fullName evidence="2">HAD family hydrolase</fullName>
        <ecNumber evidence="2">3.1.3.-</ecNumber>
    </submittedName>
</protein>
<gene>
    <name evidence="2" type="ORF">ACFPYI_14425</name>
</gene>
<dbReference type="RefSeq" id="WP_247415977.1">
    <property type="nucleotide sequence ID" value="NZ_JALLGW010000001.1"/>
</dbReference>
<reference evidence="2 3" key="1">
    <citation type="journal article" date="2019" name="Int. J. Syst. Evol. Microbiol.">
        <title>The Global Catalogue of Microorganisms (GCM) 10K type strain sequencing project: providing services to taxonomists for standard genome sequencing and annotation.</title>
        <authorList>
            <consortium name="The Broad Institute Genomics Platform"/>
            <consortium name="The Broad Institute Genome Sequencing Center for Infectious Disease"/>
            <person name="Wu L."/>
            <person name="Ma J."/>
        </authorList>
    </citation>
    <scope>NUCLEOTIDE SEQUENCE [LARGE SCALE GENOMIC DNA]</scope>
    <source>
        <strain evidence="2 3">CGMCC 1.12543</strain>
    </source>
</reference>
<organism evidence="2 3">
    <name type="scientific">Halomarina salina</name>
    <dbReference type="NCBI Taxonomy" id="1872699"/>
    <lineage>
        <taxon>Archaea</taxon>
        <taxon>Methanobacteriati</taxon>
        <taxon>Methanobacteriota</taxon>
        <taxon>Stenosarchaea group</taxon>
        <taxon>Halobacteria</taxon>
        <taxon>Halobacteriales</taxon>
        <taxon>Natronomonadaceae</taxon>
        <taxon>Halomarina</taxon>
    </lineage>
</organism>
<dbReference type="PANTHER" id="PTHR43434">
    <property type="entry name" value="PHOSPHOGLYCOLATE PHOSPHATASE"/>
    <property type="match status" value="1"/>
</dbReference>